<dbReference type="InterPro" id="IPR028850">
    <property type="entry name" value="MUC16"/>
</dbReference>
<evidence type="ECO:0000259" key="1">
    <source>
        <dbReference type="PROSITE" id="PS50024"/>
    </source>
</evidence>
<reference evidence="3" key="1">
    <citation type="submission" date="2025-08" db="UniProtKB">
        <authorList>
            <consortium name="RefSeq"/>
        </authorList>
    </citation>
    <scope>IDENTIFICATION</scope>
    <source>
        <tissue evidence="3">Spleen</tissue>
    </source>
</reference>
<gene>
    <name evidence="3" type="primary">LOC110204126</name>
</gene>
<dbReference type="RefSeq" id="XP_020836111.1">
    <property type="nucleotide sequence ID" value="XM_020980452.1"/>
</dbReference>
<protein>
    <submittedName>
        <fullName evidence="3">Mucin-16-like isoform X3</fullName>
    </submittedName>
</protein>
<dbReference type="SUPFAM" id="SSF82671">
    <property type="entry name" value="SEA domain"/>
    <property type="match status" value="2"/>
</dbReference>
<name>A0A6P5JWB3_PHACI</name>
<dbReference type="InterPro" id="IPR036364">
    <property type="entry name" value="SEA_dom_sf"/>
</dbReference>
<dbReference type="AlphaFoldDB" id="A0A6P5JWB3"/>
<dbReference type="PANTHER" id="PTHR14672:SF1">
    <property type="entry name" value="MUCIN-16"/>
    <property type="match status" value="1"/>
</dbReference>
<dbReference type="GeneID" id="110204126"/>
<dbReference type="InterPro" id="IPR000082">
    <property type="entry name" value="SEA_dom"/>
</dbReference>
<sequence>MEHPDSSAFTTTDRILQHLLGHLFQNSSIGPTYSGCKLIFPRPMKDGLATGVDALCTYQKDPNRPVLDRERLYGDLRNQTYGISMLGPYSLAKDSLYLNALGSGTASLSATSLEPTKPGGSSAPASTAFTPEASLVPSLTTATGHSLEAFTLNFTTTNLLYTTDVENTGSSKFSTTEKMLQHLQHWLPLV</sequence>
<proteinExistence type="predicted"/>
<feature type="domain" description="SEA" evidence="1">
    <location>
        <begin position="1"/>
        <end position="103"/>
    </location>
</feature>
<dbReference type="Gene3D" id="3.30.70.960">
    <property type="entry name" value="SEA domain"/>
    <property type="match status" value="2"/>
</dbReference>
<evidence type="ECO:0000313" key="3">
    <source>
        <dbReference type="RefSeq" id="XP_020836111.1"/>
    </source>
</evidence>
<accession>A0A6P5JWB3</accession>
<evidence type="ECO:0000313" key="2">
    <source>
        <dbReference type="Proteomes" id="UP000515140"/>
    </source>
</evidence>
<dbReference type="PANTHER" id="PTHR14672">
    <property type="entry name" value="MUCIN-16"/>
    <property type="match status" value="1"/>
</dbReference>
<dbReference type="Pfam" id="PF01390">
    <property type="entry name" value="SEA"/>
    <property type="match status" value="1"/>
</dbReference>
<dbReference type="PROSITE" id="PS50024">
    <property type="entry name" value="SEA"/>
    <property type="match status" value="2"/>
</dbReference>
<feature type="domain" description="SEA" evidence="1">
    <location>
        <begin position="146"/>
        <end position="190"/>
    </location>
</feature>
<dbReference type="Proteomes" id="UP000515140">
    <property type="component" value="Unplaced"/>
</dbReference>
<keyword evidence="2" id="KW-1185">Reference proteome</keyword>
<organism evidence="2 3">
    <name type="scientific">Phascolarctos cinereus</name>
    <name type="common">Koala</name>
    <dbReference type="NCBI Taxonomy" id="38626"/>
    <lineage>
        <taxon>Eukaryota</taxon>
        <taxon>Metazoa</taxon>
        <taxon>Chordata</taxon>
        <taxon>Craniata</taxon>
        <taxon>Vertebrata</taxon>
        <taxon>Euteleostomi</taxon>
        <taxon>Mammalia</taxon>
        <taxon>Metatheria</taxon>
        <taxon>Diprotodontia</taxon>
        <taxon>Phascolarctidae</taxon>
        <taxon>Phascolarctos</taxon>
    </lineage>
</organism>